<dbReference type="PROSITE" id="PS50005">
    <property type="entry name" value="TPR"/>
    <property type="match status" value="2"/>
</dbReference>
<dbReference type="SUPFAM" id="SSF48452">
    <property type="entry name" value="TPR-like"/>
    <property type="match status" value="2"/>
</dbReference>
<feature type="repeat" description="TPR" evidence="1">
    <location>
        <begin position="373"/>
        <end position="406"/>
    </location>
</feature>
<gene>
    <name evidence="2" type="ORF">ACFFMS_04020</name>
</gene>
<dbReference type="Pfam" id="PF14559">
    <property type="entry name" value="TPR_19"/>
    <property type="match status" value="1"/>
</dbReference>
<feature type="repeat" description="TPR" evidence="1">
    <location>
        <begin position="271"/>
        <end position="304"/>
    </location>
</feature>
<reference evidence="2 3" key="1">
    <citation type="submission" date="2024-09" db="EMBL/GenBank/DDBJ databases">
        <authorList>
            <person name="Sun Q."/>
            <person name="Mori K."/>
        </authorList>
    </citation>
    <scope>NUCLEOTIDE SEQUENCE [LARGE SCALE GENOMIC DNA]</scope>
    <source>
        <strain evidence="2 3">JCM 11201</strain>
    </source>
</reference>
<dbReference type="PANTHER" id="PTHR12558">
    <property type="entry name" value="CELL DIVISION CYCLE 16,23,27"/>
    <property type="match status" value="1"/>
</dbReference>
<evidence type="ECO:0000313" key="3">
    <source>
        <dbReference type="Proteomes" id="UP001589609"/>
    </source>
</evidence>
<name>A0ABV5WB71_9BACI</name>
<proteinExistence type="predicted"/>
<protein>
    <submittedName>
        <fullName evidence="2">Tetratricopeptide repeat protein</fullName>
    </submittedName>
</protein>
<keyword evidence="3" id="KW-1185">Reference proteome</keyword>
<sequence>MNKLSQAIDYIEQGEIEEGLKLLNACVQEGTDEEKYNIARYYHTLGFVEQALKVTEELRMRYETESELTLFLAELYTDLDREDEAIEVLGEVTEDDDLYVQTLLTLADLYQMQGLEEVAEQKLLMARRLMPDESVIAFGLGELYSGRGSYAEAVPYYREVLAEHDDIAGVNISLRLAECLSALGQWEEAVLYYESGLQEQRDIHSLFGYAFTLYQAALYERAIAAFLEVKQEDPEYASLYLYLAECYDKEGLFQESYDTLREGLKTDEYSADLHVQVAEAAAKLSRIDEAQLELEQAIAIDPSHLRAALQLIHLFKQQEKYEEVIEIAADAIKYGEDDPQLIWETAYAKKQLELYSDALNHYRDAYTSFKDDSSFLEEYGYFLLEEGLRKEAKDVFQRLLQLDPTQVQIEELLYNLEDLQ</sequence>
<evidence type="ECO:0000256" key="1">
    <source>
        <dbReference type="PROSITE-ProRule" id="PRU00339"/>
    </source>
</evidence>
<dbReference type="Pfam" id="PF13432">
    <property type="entry name" value="TPR_16"/>
    <property type="match status" value="1"/>
</dbReference>
<dbReference type="Gene3D" id="1.25.40.10">
    <property type="entry name" value="Tetratricopeptide repeat domain"/>
    <property type="match status" value="2"/>
</dbReference>
<organism evidence="2 3">
    <name type="scientific">Ectobacillus funiculus</name>
    <dbReference type="NCBI Taxonomy" id="137993"/>
    <lineage>
        <taxon>Bacteria</taxon>
        <taxon>Bacillati</taxon>
        <taxon>Bacillota</taxon>
        <taxon>Bacilli</taxon>
        <taxon>Bacillales</taxon>
        <taxon>Bacillaceae</taxon>
        <taxon>Ectobacillus</taxon>
    </lineage>
</organism>
<dbReference type="SMART" id="SM00028">
    <property type="entry name" value="TPR"/>
    <property type="match status" value="7"/>
</dbReference>
<dbReference type="InterPro" id="IPR011990">
    <property type="entry name" value="TPR-like_helical_dom_sf"/>
</dbReference>
<comment type="caution">
    <text evidence="2">The sequence shown here is derived from an EMBL/GenBank/DDBJ whole genome shotgun (WGS) entry which is preliminary data.</text>
</comment>
<keyword evidence="1" id="KW-0802">TPR repeat</keyword>
<dbReference type="InterPro" id="IPR019734">
    <property type="entry name" value="TPR_rpt"/>
</dbReference>
<evidence type="ECO:0000313" key="2">
    <source>
        <dbReference type="EMBL" id="MFB9757708.1"/>
    </source>
</evidence>
<dbReference type="Proteomes" id="UP001589609">
    <property type="component" value="Unassembled WGS sequence"/>
</dbReference>
<dbReference type="Pfam" id="PF13181">
    <property type="entry name" value="TPR_8"/>
    <property type="match status" value="1"/>
</dbReference>
<dbReference type="PANTHER" id="PTHR12558:SF13">
    <property type="entry name" value="CELL DIVISION CYCLE PROTEIN 27 HOMOLOG"/>
    <property type="match status" value="1"/>
</dbReference>
<dbReference type="EMBL" id="JBHMAF010000017">
    <property type="protein sequence ID" value="MFB9757708.1"/>
    <property type="molecule type" value="Genomic_DNA"/>
</dbReference>
<accession>A0ABV5WB71</accession>
<dbReference type="RefSeq" id="WP_379947991.1">
    <property type="nucleotide sequence ID" value="NZ_JBHMAF010000017.1"/>
</dbReference>